<dbReference type="RefSeq" id="WP_012361033.1">
    <property type="nucleotide sequence ID" value="NC_010545.1"/>
</dbReference>
<dbReference type="InterPro" id="IPR006139">
    <property type="entry name" value="D-isomer_2_OHA_DH_cat_dom"/>
</dbReference>
<dbReference type="KEGG" id="cur:cu1798"/>
<dbReference type="CDD" id="cd12159">
    <property type="entry name" value="2-Hacid_dh_2"/>
    <property type="match status" value="1"/>
</dbReference>
<dbReference type="Gene3D" id="3.40.50.720">
    <property type="entry name" value="NAD(P)-binding Rossmann-like Domain"/>
    <property type="match status" value="2"/>
</dbReference>
<dbReference type="SUPFAM" id="SSF51735">
    <property type="entry name" value="NAD(P)-binding Rossmann-fold domains"/>
    <property type="match status" value="1"/>
</dbReference>
<proteinExistence type="inferred from homology"/>
<dbReference type="Proteomes" id="UP000001727">
    <property type="component" value="Chromosome"/>
</dbReference>
<dbReference type="GeneID" id="60604581"/>
<evidence type="ECO:0000256" key="4">
    <source>
        <dbReference type="RuleBase" id="RU003719"/>
    </source>
</evidence>
<dbReference type="GO" id="GO:0051287">
    <property type="term" value="F:NAD binding"/>
    <property type="evidence" value="ECO:0007669"/>
    <property type="project" value="InterPro"/>
</dbReference>
<dbReference type="Pfam" id="PF02826">
    <property type="entry name" value="2-Hacid_dh_C"/>
    <property type="match status" value="1"/>
</dbReference>
<evidence type="ECO:0000313" key="8">
    <source>
        <dbReference type="Proteomes" id="UP000001727"/>
    </source>
</evidence>
<evidence type="ECO:0000256" key="1">
    <source>
        <dbReference type="ARBA" id="ARBA00005854"/>
    </source>
</evidence>
<dbReference type="SUPFAM" id="SSF52283">
    <property type="entry name" value="Formate/glycerate dehydrogenase catalytic domain-like"/>
    <property type="match status" value="1"/>
</dbReference>
<name>B1VHV7_CORU7</name>
<evidence type="ECO:0000259" key="5">
    <source>
        <dbReference type="Pfam" id="PF00389"/>
    </source>
</evidence>
<accession>B1VHV7</accession>
<dbReference type="STRING" id="504474.cu1798"/>
<dbReference type="EMBL" id="AM942444">
    <property type="protein sequence ID" value="CAQ05757.1"/>
    <property type="molecule type" value="Genomic_DNA"/>
</dbReference>
<dbReference type="InterPro" id="IPR006140">
    <property type="entry name" value="D-isomer_DH_NAD-bd"/>
</dbReference>
<dbReference type="AlphaFoldDB" id="B1VHV7"/>
<gene>
    <name evidence="7" type="ordered locus">cu1798</name>
</gene>
<dbReference type="PANTHER" id="PTHR43333">
    <property type="entry name" value="2-HACID_DH_C DOMAIN-CONTAINING PROTEIN"/>
    <property type="match status" value="1"/>
</dbReference>
<feature type="domain" description="D-isomer specific 2-hydroxyacid dehydrogenase catalytic" evidence="5">
    <location>
        <begin position="47"/>
        <end position="292"/>
    </location>
</feature>
<keyword evidence="2 4" id="KW-0560">Oxidoreductase</keyword>
<dbReference type="HOGENOM" id="CLU_019796_1_0_11"/>
<keyword evidence="3" id="KW-0520">NAD</keyword>
<evidence type="ECO:0000259" key="6">
    <source>
        <dbReference type="Pfam" id="PF02826"/>
    </source>
</evidence>
<dbReference type="InterPro" id="IPR036291">
    <property type="entry name" value="NAD(P)-bd_dom_sf"/>
</dbReference>
<dbReference type="GO" id="GO:0016616">
    <property type="term" value="F:oxidoreductase activity, acting on the CH-OH group of donors, NAD or NADP as acceptor"/>
    <property type="evidence" value="ECO:0007669"/>
    <property type="project" value="InterPro"/>
</dbReference>
<dbReference type="eggNOG" id="COG0111">
    <property type="taxonomic scope" value="Bacteria"/>
</dbReference>
<protein>
    <submittedName>
        <fullName evidence="7">Putative phosphoglycerate dehydrogenase or related dehydrogenase</fullName>
    </submittedName>
</protein>
<reference evidence="7 8" key="1">
    <citation type="journal article" date="2008" name="J. Biotechnol.">
        <title>The lifestyle of Corynebacterium urealyticum derived from its complete genome sequence established by pyrosequencing.</title>
        <authorList>
            <person name="Tauch A."/>
            <person name="Trost E."/>
            <person name="Tilker A."/>
            <person name="Ludewig U."/>
            <person name="Schneiker S."/>
            <person name="Goesmann A."/>
            <person name="Arnold W."/>
            <person name="Bekel T."/>
            <person name="Brinkrolf K."/>
            <person name="Brune I."/>
            <person name="Goetker S."/>
            <person name="Kalinowski J."/>
            <person name="Kamp P.-B."/>
            <person name="Lobo F.P."/>
            <person name="Viehoever P."/>
            <person name="Weisshaar B."/>
            <person name="Soriano F."/>
            <person name="Droege M."/>
            <person name="Puehler A."/>
        </authorList>
    </citation>
    <scope>NUCLEOTIDE SEQUENCE [LARGE SCALE GENOMIC DNA]</scope>
    <source>
        <strain evidence="8">ATCC 43042 / DSM 7109</strain>
    </source>
</reference>
<evidence type="ECO:0000256" key="2">
    <source>
        <dbReference type="ARBA" id="ARBA00023002"/>
    </source>
</evidence>
<organism evidence="7 8">
    <name type="scientific">Corynebacterium urealyticum (strain ATCC 43042 / DSM 7109)</name>
    <dbReference type="NCBI Taxonomy" id="504474"/>
    <lineage>
        <taxon>Bacteria</taxon>
        <taxon>Bacillati</taxon>
        <taxon>Actinomycetota</taxon>
        <taxon>Actinomycetes</taxon>
        <taxon>Mycobacteriales</taxon>
        <taxon>Corynebacteriaceae</taxon>
        <taxon>Corynebacterium</taxon>
    </lineage>
</organism>
<evidence type="ECO:0000313" key="7">
    <source>
        <dbReference type="EMBL" id="CAQ05757.1"/>
    </source>
</evidence>
<sequence>MKFYMPRPWDETIADIERVGHEHVGLEEAEVYINTDPRPDRIPEMPANIQWVQHCYTGVDQLIEAGVITADGLPWCNAAGAFAEPVAEAALALMLSAAHHHKAFAQAATWDVARELDKTQAWLYAQGRPREVAIVGAGGIGKRLAQLLRPFDVNLTEVTRTGPVTLKDVEWDRFDFVVSTLPLTSETAGFFNVELFAAMKDSAVFVNVGRGGTVVTDDLVAALRDGQLAAAGLEVVDPEPLPDGHPLYALPNCVMTPHMAASKHVATFHMGKIFNENAAAWEAGEPMPTRVNATAGY</sequence>
<dbReference type="PANTHER" id="PTHR43333:SF1">
    <property type="entry name" value="D-ISOMER SPECIFIC 2-HYDROXYACID DEHYDROGENASE NAD-BINDING DOMAIN-CONTAINING PROTEIN"/>
    <property type="match status" value="1"/>
</dbReference>
<dbReference type="Pfam" id="PF00389">
    <property type="entry name" value="2-Hacid_dh"/>
    <property type="match status" value="1"/>
</dbReference>
<keyword evidence="8" id="KW-1185">Reference proteome</keyword>
<comment type="similarity">
    <text evidence="1 4">Belongs to the D-isomer specific 2-hydroxyacid dehydrogenase family.</text>
</comment>
<feature type="domain" description="D-isomer specific 2-hydroxyacid dehydrogenase NAD-binding" evidence="6">
    <location>
        <begin position="92"/>
        <end position="260"/>
    </location>
</feature>
<evidence type="ECO:0000256" key="3">
    <source>
        <dbReference type="ARBA" id="ARBA00023027"/>
    </source>
</evidence>